<comment type="caution">
    <text evidence="1">The sequence shown here is derived from an EMBL/GenBank/DDBJ whole genome shotgun (WGS) entry which is preliminary data.</text>
</comment>
<gene>
    <name evidence="1" type="ORF">MLD38_026054</name>
</gene>
<evidence type="ECO:0000313" key="1">
    <source>
        <dbReference type="EMBL" id="KAI4341319.1"/>
    </source>
</evidence>
<reference evidence="2" key="1">
    <citation type="journal article" date="2023" name="Front. Plant Sci.">
        <title>Chromosomal-level genome assembly of Melastoma candidum provides insights into trichome evolution.</title>
        <authorList>
            <person name="Zhong Y."/>
            <person name="Wu W."/>
            <person name="Sun C."/>
            <person name="Zou P."/>
            <person name="Liu Y."/>
            <person name="Dai S."/>
            <person name="Zhou R."/>
        </authorList>
    </citation>
    <scope>NUCLEOTIDE SEQUENCE [LARGE SCALE GENOMIC DNA]</scope>
</reference>
<protein>
    <submittedName>
        <fullName evidence="1">Uncharacterized protein</fullName>
    </submittedName>
</protein>
<organism evidence="1 2">
    <name type="scientific">Melastoma candidum</name>
    <dbReference type="NCBI Taxonomy" id="119954"/>
    <lineage>
        <taxon>Eukaryota</taxon>
        <taxon>Viridiplantae</taxon>
        <taxon>Streptophyta</taxon>
        <taxon>Embryophyta</taxon>
        <taxon>Tracheophyta</taxon>
        <taxon>Spermatophyta</taxon>
        <taxon>Magnoliopsida</taxon>
        <taxon>eudicotyledons</taxon>
        <taxon>Gunneridae</taxon>
        <taxon>Pentapetalae</taxon>
        <taxon>rosids</taxon>
        <taxon>malvids</taxon>
        <taxon>Myrtales</taxon>
        <taxon>Melastomataceae</taxon>
        <taxon>Melastomatoideae</taxon>
        <taxon>Melastomateae</taxon>
        <taxon>Melastoma</taxon>
    </lineage>
</organism>
<dbReference type="Proteomes" id="UP001057402">
    <property type="component" value="Chromosome 7"/>
</dbReference>
<dbReference type="EMBL" id="CM042886">
    <property type="protein sequence ID" value="KAI4341319.1"/>
    <property type="molecule type" value="Genomic_DNA"/>
</dbReference>
<proteinExistence type="predicted"/>
<accession>A0ACB9P0W3</accession>
<keyword evidence="2" id="KW-1185">Reference proteome</keyword>
<name>A0ACB9P0W3_9MYRT</name>
<sequence>MAPSMVAAAVDGKGFEDADYNFTHLLKGVKHLSRNGISKVPEKYVLPVWERPMTWGAEPDPLKLIALPVVDFSELQGPNNSEALKSLSDACRDYGFFQLVNHGIPEEVTRGIVEVSKKFFELPFEERSKYMSSDMYSPVRYGTSFNQSKDKVFCWRDFLKLTCHPMEKVLPHWPSSPPDMRELSAYYAKAAKNLFMELTGAILRGLEINQVEEHGALIEEFKAGSQLMVMNCYPRCPQPDLTLGMPPHSDYGFLTLLLQDQVEGLQIQHQDEWVMVRPIPNARVINVGDHLEIFSNGRYKSVLHRVLANSRQHRVSVASIHTLSSNRTMKPSPSLVDDANPPKYKDTNFASFLDYVSSQEPKNKDFLESRKVTR</sequence>
<evidence type="ECO:0000313" key="2">
    <source>
        <dbReference type="Proteomes" id="UP001057402"/>
    </source>
</evidence>